<evidence type="ECO:0000256" key="7">
    <source>
        <dbReference type="RuleBase" id="RU361168"/>
    </source>
</evidence>
<keyword evidence="5 7" id="KW-0378">Hydrolase</keyword>
<feature type="chain" id="PRO_5037644348" description="Alpha-galactosidase" evidence="8">
    <location>
        <begin position="19"/>
        <end position="196"/>
    </location>
</feature>
<dbReference type="Gene3D" id="3.20.20.70">
    <property type="entry name" value="Aldolase class I"/>
    <property type="match status" value="1"/>
</dbReference>
<evidence type="ECO:0000256" key="2">
    <source>
        <dbReference type="ARBA" id="ARBA00009743"/>
    </source>
</evidence>
<evidence type="ECO:0000256" key="1">
    <source>
        <dbReference type="ARBA" id="ARBA00001255"/>
    </source>
</evidence>
<name>A0A914EA81_9BILA</name>
<dbReference type="GO" id="GO:0009311">
    <property type="term" value="P:oligosaccharide metabolic process"/>
    <property type="evidence" value="ECO:0007669"/>
    <property type="project" value="TreeGrafter"/>
</dbReference>
<dbReference type="GO" id="GO:0016139">
    <property type="term" value="P:glycoside catabolic process"/>
    <property type="evidence" value="ECO:0007669"/>
    <property type="project" value="TreeGrafter"/>
</dbReference>
<dbReference type="PANTHER" id="PTHR11452">
    <property type="entry name" value="ALPHA-GALACTOSIDASE/ALPHA-N-ACETYLGALACTOSAMINIDASE"/>
    <property type="match status" value="1"/>
</dbReference>
<evidence type="ECO:0000256" key="3">
    <source>
        <dbReference type="ARBA" id="ARBA00012755"/>
    </source>
</evidence>
<protein>
    <recommendedName>
        <fullName evidence="3 7">Alpha-galactosidase</fullName>
        <ecNumber evidence="7">3.2.1.-</ecNumber>
    </recommendedName>
</protein>
<dbReference type="AlphaFoldDB" id="A0A914EA81"/>
<evidence type="ECO:0000256" key="8">
    <source>
        <dbReference type="SAM" id="SignalP"/>
    </source>
</evidence>
<dbReference type="InterPro" id="IPR013780">
    <property type="entry name" value="Glyco_hydro_b"/>
</dbReference>
<dbReference type="PRINTS" id="PR00740">
    <property type="entry name" value="GLHYDRLASE27"/>
</dbReference>
<evidence type="ECO:0000313" key="10">
    <source>
        <dbReference type="Proteomes" id="UP000887540"/>
    </source>
</evidence>
<keyword evidence="4 8" id="KW-0732">Signal</keyword>
<keyword evidence="10" id="KW-1185">Reference proteome</keyword>
<dbReference type="EC" id="3.2.1.-" evidence="7"/>
<evidence type="ECO:0000256" key="4">
    <source>
        <dbReference type="ARBA" id="ARBA00022729"/>
    </source>
</evidence>
<dbReference type="InterPro" id="IPR041233">
    <property type="entry name" value="Melibiase_C"/>
</dbReference>
<feature type="signal peptide" evidence="8">
    <location>
        <begin position="1"/>
        <end position="18"/>
    </location>
</feature>
<dbReference type="Gene3D" id="2.60.40.1180">
    <property type="entry name" value="Golgi alpha-mannosidase II"/>
    <property type="match status" value="1"/>
</dbReference>
<dbReference type="Proteomes" id="UP000887540">
    <property type="component" value="Unplaced"/>
</dbReference>
<dbReference type="InterPro" id="IPR013785">
    <property type="entry name" value="Aldolase_TIM"/>
</dbReference>
<dbReference type="Pfam" id="PF17801">
    <property type="entry name" value="Melibiase_C"/>
    <property type="match status" value="1"/>
</dbReference>
<evidence type="ECO:0000259" key="9">
    <source>
        <dbReference type="Pfam" id="PF17801"/>
    </source>
</evidence>
<dbReference type="GO" id="GO:0004557">
    <property type="term" value="F:alpha-galactosidase activity"/>
    <property type="evidence" value="ECO:0007669"/>
    <property type="project" value="UniProtKB-EC"/>
</dbReference>
<proteinExistence type="inferred from homology"/>
<dbReference type="InterPro" id="IPR002241">
    <property type="entry name" value="Glyco_hydro_27"/>
</dbReference>
<accession>A0A914EA81</accession>
<keyword evidence="6 7" id="KW-0326">Glycosidase</keyword>
<comment type="similarity">
    <text evidence="2 7">Belongs to the glycosyl hydrolase 27 family.</text>
</comment>
<organism evidence="10 11">
    <name type="scientific">Acrobeloides nanus</name>
    <dbReference type="NCBI Taxonomy" id="290746"/>
    <lineage>
        <taxon>Eukaryota</taxon>
        <taxon>Metazoa</taxon>
        <taxon>Ecdysozoa</taxon>
        <taxon>Nematoda</taxon>
        <taxon>Chromadorea</taxon>
        <taxon>Rhabditida</taxon>
        <taxon>Tylenchina</taxon>
        <taxon>Cephalobomorpha</taxon>
        <taxon>Cephaloboidea</taxon>
        <taxon>Cephalobidae</taxon>
        <taxon>Acrobeloides</taxon>
    </lineage>
</organism>
<dbReference type="SUPFAM" id="SSF51445">
    <property type="entry name" value="(Trans)glycosidases"/>
    <property type="match status" value="1"/>
</dbReference>
<dbReference type="PANTHER" id="PTHR11452:SF83">
    <property type="entry name" value="ALPHA-GALACTOSIDASE"/>
    <property type="match status" value="1"/>
</dbReference>
<evidence type="ECO:0000313" key="11">
    <source>
        <dbReference type="WBParaSite" id="ACRNAN_scaffold6756.g9954.t1"/>
    </source>
</evidence>
<evidence type="ECO:0000256" key="6">
    <source>
        <dbReference type="ARBA" id="ARBA00023295"/>
    </source>
</evidence>
<dbReference type="SUPFAM" id="SSF51011">
    <property type="entry name" value="Glycosyl hydrolase domain"/>
    <property type="match status" value="1"/>
</dbReference>
<keyword evidence="7" id="KW-1015">Disulfide bond</keyword>
<feature type="domain" description="Alpha galactosidase C-terminal" evidence="9">
    <location>
        <begin position="142"/>
        <end position="191"/>
    </location>
</feature>
<comment type="subunit">
    <text evidence="7">Homodimer.</text>
</comment>
<sequence>MWLKSLLLLLVVLEYADSLNNGLASPCSQWGNSVLQMIDYFVANQDKLIPVQGPGFFHDPDMIIVGNNAITPDQARAQMSIWSIWSAPLIMSNDLRDLPPGHKEILLNKYVIAVDQDPLGIMGRMVVQKGNIMTFVKAMTPSYSFVLSDVGLNNTKGYNVIDLWAQKVVGTYLPSSTYTATVNATGVHFIKAIALA</sequence>
<dbReference type="GO" id="GO:0005737">
    <property type="term" value="C:cytoplasm"/>
    <property type="evidence" value="ECO:0007669"/>
    <property type="project" value="TreeGrafter"/>
</dbReference>
<comment type="catalytic activity">
    <reaction evidence="1">
        <text>Hydrolysis of terminal, non-reducing alpha-D-galactose residues in alpha-D-galactosides, including galactose oligosaccharides, galactomannans and galactolipids.</text>
        <dbReference type="EC" id="3.2.1.22"/>
    </reaction>
</comment>
<dbReference type="Pfam" id="PF16499">
    <property type="entry name" value="Melibiase_2"/>
    <property type="match status" value="1"/>
</dbReference>
<reference evidence="11" key="1">
    <citation type="submission" date="2022-11" db="UniProtKB">
        <authorList>
            <consortium name="WormBaseParasite"/>
        </authorList>
    </citation>
    <scope>IDENTIFICATION</scope>
</reference>
<dbReference type="WBParaSite" id="ACRNAN_scaffold6756.g9954.t1">
    <property type="protein sequence ID" value="ACRNAN_scaffold6756.g9954.t1"/>
    <property type="gene ID" value="ACRNAN_scaffold6756.g9954"/>
</dbReference>
<dbReference type="InterPro" id="IPR017853">
    <property type="entry name" value="GH"/>
</dbReference>
<evidence type="ECO:0000256" key="5">
    <source>
        <dbReference type="ARBA" id="ARBA00022801"/>
    </source>
</evidence>